<keyword evidence="2" id="KW-0378">Hydrolase</keyword>
<dbReference type="GO" id="GO:0009313">
    <property type="term" value="P:oligosaccharide catabolic process"/>
    <property type="evidence" value="ECO:0007669"/>
    <property type="project" value="TreeGrafter"/>
</dbReference>
<dbReference type="AlphaFoldDB" id="A0A7I8DNS7"/>
<accession>A0A7I8DNS7</accession>
<gene>
    <name evidence="5" type="ORF">bsdcttw_20250</name>
</gene>
<organism evidence="5 6">
    <name type="scientific">Anaerocolumna chitinilytica</name>
    <dbReference type="NCBI Taxonomy" id="1727145"/>
    <lineage>
        <taxon>Bacteria</taxon>
        <taxon>Bacillati</taxon>
        <taxon>Bacillota</taxon>
        <taxon>Clostridia</taxon>
        <taxon>Lachnospirales</taxon>
        <taxon>Lachnospiraceae</taxon>
        <taxon>Anaerocolumna</taxon>
    </lineage>
</organism>
<evidence type="ECO:0000313" key="5">
    <source>
        <dbReference type="EMBL" id="BCJ98984.1"/>
    </source>
</evidence>
<reference evidence="5 6" key="2">
    <citation type="submission" date="2020-08" db="EMBL/GenBank/DDBJ databases">
        <authorList>
            <person name="Ueki A."/>
            <person name="Tonouchi A."/>
        </authorList>
    </citation>
    <scope>NUCLEOTIDE SEQUENCE [LARGE SCALE GENOMIC DNA]</scope>
    <source>
        <strain evidence="5 6">CTTW</strain>
    </source>
</reference>
<dbReference type="SUPFAM" id="SSF51445">
    <property type="entry name" value="(Trans)glycosidases"/>
    <property type="match status" value="1"/>
</dbReference>
<evidence type="ECO:0000313" key="6">
    <source>
        <dbReference type="Proteomes" id="UP000515703"/>
    </source>
</evidence>
<dbReference type="PANTHER" id="PTHR10357:SF184">
    <property type="entry name" value="OLIGO-1,6-GLUCOSIDASE 1"/>
    <property type="match status" value="1"/>
</dbReference>
<dbReference type="FunFam" id="3.20.20.80:FF:000064">
    <property type="entry name" value="Oligo-1,6-glucosidase"/>
    <property type="match status" value="2"/>
</dbReference>
<dbReference type="Gene3D" id="3.90.400.10">
    <property type="entry name" value="Oligo-1,6-glucosidase, Domain 2"/>
    <property type="match status" value="1"/>
</dbReference>
<dbReference type="Gene3D" id="2.60.40.1180">
    <property type="entry name" value="Golgi alpha-mannosidase II"/>
    <property type="match status" value="1"/>
</dbReference>
<proteinExistence type="inferred from homology"/>
<dbReference type="InterPro" id="IPR013780">
    <property type="entry name" value="Glyco_hydro_b"/>
</dbReference>
<dbReference type="SMART" id="SM00642">
    <property type="entry name" value="Aamy"/>
    <property type="match status" value="1"/>
</dbReference>
<protein>
    <submittedName>
        <fullName evidence="5">Oligo-1,6-glucosidase</fullName>
    </submittedName>
</protein>
<sequence length="630" mass="74188">MLTKKSRIKDVYANPIGRDIINRMLLQMNINRKAVTNPIVGNLKIMVLPKLLKNQLDEGFVDTLLTLLNTEDETVRSTDEIIPREWWKEAVFYQIYPRSFKDSNGDGIGDLQGIISKLDYIKELGIDAIWLSPIYDSPNDDNGYDIRDYHKIMSDFGTMEDFDKLLTEIHNRGMRLIMDLVVNHTSDEHKWYQQAIHEPDSKYGDYYIFKPQPNNWTSFFSGSAWNYVEERNQYALHLFSKKQMDLNWENEALRHEIHDMVKWWLEKGVDGFRLDVINYISKRKGLPDGNKSIGKLMGYYGVEHYFYGPSLHDYLHELKEKVFMPYNAFSVGETPGAGMEMSKLLTADYRKELDMVFSFDHLETPGHTRYDDYQYDLNYLKSCMVNWMENYGNHCQPSLFYENHDNPRMISKINANQKYRYVLGKLLAVIQLTLRGTPFIYQGQELGMINQCFKTISEIRDVESLNLYDELCNTMKEEEAFSKILTGSRDHARTPMQWSGEQYAGFSTVKPWIMMDEDYKSCNAKLQLQDENSILRFFQKLIALRKEYKVIYYGNVIVSNKKVKDLFTYYRKDENEALYIEINLSTTNKKRTKHPKGRLLLSNYTEDILSSKDRLSFLRPYEANIWAIYP</sequence>
<evidence type="ECO:0000256" key="2">
    <source>
        <dbReference type="ARBA" id="ARBA00022801"/>
    </source>
</evidence>
<dbReference type="Pfam" id="PF00128">
    <property type="entry name" value="Alpha-amylase"/>
    <property type="match status" value="1"/>
</dbReference>
<evidence type="ECO:0000256" key="3">
    <source>
        <dbReference type="ARBA" id="ARBA00023295"/>
    </source>
</evidence>
<dbReference type="Proteomes" id="UP000515703">
    <property type="component" value="Chromosome"/>
</dbReference>
<dbReference type="InterPro" id="IPR006047">
    <property type="entry name" value="GH13_cat_dom"/>
</dbReference>
<name>A0A7I8DNS7_9FIRM</name>
<dbReference type="CDD" id="cd11333">
    <property type="entry name" value="AmyAc_SI_OligoGlu_DGase"/>
    <property type="match status" value="1"/>
</dbReference>
<dbReference type="InterPro" id="IPR045857">
    <property type="entry name" value="O16G_dom_2"/>
</dbReference>
<keyword evidence="6" id="KW-1185">Reference proteome</keyword>
<dbReference type="PANTHER" id="PTHR10357">
    <property type="entry name" value="ALPHA-AMYLASE FAMILY MEMBER"/>
    <property type="match status" value="1"/>
</dbReference>
<feature type="domain" description="Glycosyl hydrolase family 13 catalytic" evidence="4">
    <location>
        <begin position="94"/>
        <end position="493"/>
    </location>
</feature>
<keyword evidence="3" id="KW-0326">Glycosidase</keyword>
<reference evidence="5 6" key="1">
    <citation type="submission" date="2020-08" db="EMBL/GenBank/DDBJ databases">
        <title>Draft genome sequencing of an Anaerocolumna strain isolated from anoxic soil subjected to BSD treatment.</title>
        <authorList>
            <person name="Uek A."/>
            <person name="Tonouchi A."/>
        </authorList>
    </citation>
    <scope>NUCLEOTIDE SEQUENCE [LARGE SCALE GENOMIC DNA]</scope>
    <source>
        <strain evidence="5 6">CTTW</strain>
    </source>
</reference>
<dbReference type="InterPro" id="IPR017853">
    <property type="entry name" value="GH"/>
</dbReference>
<comment type="similarity">
    <text evidence="1">Belongs to the glycosyl hydrolase 13 family.</text>
</comment>
<dbReference type="EMBL" id="AP023368">
    <property type="protein sequence ID" value="BCJ98984.1"/>
    <property type="molecule type" value="Genomic_DNA"/>
</dbReference>
<dbReference type="SUPFAM" id="SSF51011">
    <property type="entry name" value="Glycosyl hydrolase domain"/>
    <property type="match status" value="1"/>
</dbReference>
<dbReference type="RefSeq" id="WP_185259272.1">
    <property type="nucleotide sequence ID" value="NZ_AP023368.1"/>
</dbReference>
<evidence type="ECO:0000256" key="1">
    <source>
        <dbReference type="ARBA" id="ARBA00008061"/>
    </source>
</evidence>
<evidence type="ECO:0000259" key="4">
    <source>
        <dbReference type="SMART" id="SM00642"/>
    </source>
</evidence>
<dbReference type="KEGG" id="acht:bsdcttw_20250"/>
<dbReference type="Gene3D" id="3.20.20.80">
    <property type="entry name" value="Glycosidases"/>
    <property type="match status" value="1"/>
</dbReference>
<dbReference type="GO" id="GO:0004556">
    <property type="term" value="F:alpha-amylase activity"/>
    <property type="evidence" value="ECO:0007669"/>
    <property type="project" value="TreeGrafter"/>
</dbReference>